<dbReference type="Pfam" id="PF01471">
    <property type="entry name" value="PG_binding_1"/>
    <property type="match status" value="4"/>
</dbReference>
<reference evidence="8" key="2">
    <citation type="submission" date="2021-04" db="EMBL/GenBank/DDBJ databases">
        <authorList>
            <person name="Gilroy R."/>
        </authorList>
    </citation>
    <scope>NUCLEOTIDE SEQUENCE</scope>
    <source>
        <strain evidence="8">CHK180-15479</strain>
    </source>
</reference>
<dbReference type="InterPro" id="IPR052905">
    <property type="entry name" value="LD-transpeptidase_YkuD-like"/>
</dbReference>
<feature type="compositionally biased region" description="Gly residues" evidence="5">
    <location>
        <begin position="386"/>
        <end position="403"/>
    </location>
</feature>
<evidence type="ECO:0000256" key="5">
    <source>
        <dbReference type="SAM" id="MobiDB-lite"/>
    </source>
</evidence>
<evidence type="ECO:0000256" key="1">
    <source>
        <dbReference type="ARBA" id="ARBA00007074"/>
    </source>
</evidence>
<feature type="chain" id="PRO_5039698379" evidence="6">
    <location>
        <begin position="31"/>
        <end position="535"/>
    </location>
</feature>
<dbReference type="InterPro" id="IPR036365">
    <property type="entry name" value="PGBD-like_sf"/>
</dbReference>
<organism evidence="8 9">
    <name type="scientific">Candidatus Enterocloster excrementipullorum</name>
    <dbReference type="NCBI Taxonomy" id="2838559"/>
    <lineage>
        <taxon>Bacteria</taxon>
        <taxon>Bacillati</taxon>
        <taxon>Bacillota</taxon>
        <taxon>Clostridia</taxon>
        <taxon>Lachnospirales</taxon>
        <taxon>Lachnospiraceae</taxon>
        <taxon>Enterocloster</taxon>
    </lineage>
</organism>
<keyword evidence="3" id="KW-0378">Hydrolase</keyword>
<evidence type="ECO:0000313" key="9">
    <source>
        <dbReference type="Proteomes" id="UP000823910"/>
    </source>
</evidence>
<comment type="similarity">
    <text evidence="1">Belongs to the peptidase C40 family.</text>
</comment>
<dbReference type="PANTHER" id="PTHR41533">
    <property type="entry name" value="L,D-TRANSPEPTIDASE HI_1667-RELATED"/>
    <property type="match status" value="1"/>
</dbReference>
<dbReference type="GO" id="GO:0008234">
    <property type="term" value="F:cysteine-type peptidase activity"/>
    <property type="evidence" value="ECO:0007669"/>
    <property type="project" value="UniProtKB-KW"/>
</dbReference>
<dbReference type="InterPro" id="IPR002477">
    <property type="entry name" value="Peptidoglycan-bd-like"/>
</dbReference>
<evidence type="ECO:0000256" key="6">
    <source>
        <dbReference type="SAM" id="SignalP"/>
    </source>
</evidence>
<dbReference type="PROSITE" id="PS51257">
    <property type="entry name" value="PROKAR_LIPOPROTEIN"/>
    <property type="match status" value="1"/>
</dbReference>
<keyword evidence="4" id="KW-0788">Thiol protease</keyword>
<feature type="region of interest" description="Disordered" evidence="5">
    <location>
        <begin position="368"/>
        <end position="419"/>
    </location>
</feature>
<dbReference type="PANTHER" id="PTHR41533:SF1">
    <property type="entry name" value="L,D-TRANSPEPTIDASE YCBB-RELATED"/>
    <property type="match status" value="1"/>
</dbReference>
<dbReference type="InterPro" id="IPR036366">
    <property type="entry name" value="PGBDSf"/>
</dbReference>
<evidence type="ECO:0000313" key="8">
    <source>
        <dbReference type="EMBL" id="HJC05803.1"/>
    </source>
</evidence>
<reference evidence="8" key="1">
    <citation type="journal article" date="2021" name="PeerJ">
        <title>Extensive microbial diversity within the chicken gut microbiome revealed by metagenomics and culture.</title>
        <authorList>
            <person name="Gilroy R."/>
            <person name="Ravi A."/>
            <person name="Getino M."/>
            <person name="Pursley I."/>
            <person name="Horton D.L."/>
            <person name="Alikhan N.F."/>
            <person name="Baker D."/>
            <person name="Gharbi K."/>
            <person name="Hall N."/>
            <person name="Watson M."/>
            <person name="Adriaenssens E.M."/>
            <person name="Foster-Nyarko E."/>
            <person name="Jarju S."/>
            <person name="Secka A."/>
            <person name="Antonio M."/>
            <person name="Oren A."/>
            <person name="Chaudhuri R.R."/>
            <person name="La Ragione R."/>
            <person name="Hildebrand F."/>
            <person name="Pallen M.J."/>
        </authorList>
    </citation>
    <scope>NUCLEOTIDE SEQUENCE</scope>
    <source>
        <strain evidence="8">CHK180-15479</strain>
    </source>
</reference>
<evidence type="ECO:0000256" key="4">
    <source>
        <dbReference type="ARBA" id="ARBA00022807"/>
    </source>
</evidence>
<keyword evidence="2" id="KW-0645">Protease</keyword>
<evidence type="ECO:0000259" key="7">
    <source>
        <dbReference type="PROSITE" id="PS51935"/>
    </source>
</evidence>
<sequence>MKYIPRRPIYTYTPAAILLAAALTGCSSSAGQSGQAAADASPSNALVIETVPETIAPLGLEGQILPGLDDVDLPDAEPAPEYLRLGVRHEIVKKVQQRLMDLGFMDNDEPTDYYGEATRQAVLHFQRQNELPMDGIVGNTTWDALMAEDAKYYAVSKGTEGEDIKRIQQRLYELGYLASADQVTGNFGDSTEAAVLKLQEVNGLTQDGKVGQQTFNLLYSDEIKPNYLSYGEHSEVVLACQQRLKELGYLTTTPDGAFGQDTVIAVKQFQARNDLVVDGYLGPSTRMLLESGDARPNGMMLGEQGDAVSRVQELLSKYGYLSSANVTGYYGEITENAVRNFQSRNGLTADGLVGVQTMAKLTGDDVRRAAAGGSSSSGGRSQSGNSGRGSGTSGGSGSAGNTGGSTTQTPPPPASGSGVSALISAATSRLGSPYVWGAKGPNSFDCSGFVYWCLNQAGVSQSYLTSSGWRNPGRYTRVSNFNDIQAGDIVVVRGHVGIATGGGMVIDASSSNGRVVHRSLSQWWANNFICAWRIF</sequence>
<dbReference type="PROSITE" id="PS51935">
    <property type="entry name" value="NLPC_P60"/>
    <property type="match status" value="1"/>
</dbReference>
<dbReference type="EMBL" id="DWWT01000028">
    <property type="protein sequence ID" value="HJC05803.1"/>
    <property type="molecule type" value="Genomic_DNA"/>
</dbReference>
<dbReference type="Gene3D" id="1.10.101.10">
    <property type="entry name" value="PGBD-like superfamily/PGBD"/>
    <property type="match status" value="4"/>
</dbReference>
<comment type="caution">
    <text evidence="8">The sequence shown here is derived from an EMBL/GenBank/DDBJ whole genome shotgun (WGS) entry which is preliminary data.</text>
</comment>
<dbReference type="AlphaFoldDB" id="A0A9D2N0H1"/>
<dbReference type="SUPFAM" id="SSF47090">
    <property type="entry name" value="PGBD-like"/>
    <property type="match status" value="4"/>
</dbReference>
<dbReference type="Proteomes" id="UP000823910">
    <property type="component" value="Unassembled WGS sequence"/>
</dbReference>
<dbReference type="InterPro" id="IPR000064">
    <property type="entry name" value="NLP_P60_dom"/>
</dbReference>
<proteinExistence type="inferred from homology"/>
<accession>A0A9D2N0H1</accession>
<dbReference type="InterPro" id="IPR038765">
    <property type="entry name" value="Papain-like_cys_pep_sf"/>
</dbReference>
<feature type="signal peptide" evidence="6">
    <location>
        <begin position="1"/>
        <end position="30"/>
    </location>
</feature>
<evidence type="ECO:0000256" key="2">
    <source>
        <dbReference type="ARBA" id="ARBA00022670"/>
    </source>
</evidence>
<protein>
    <submittedName>
        <fullName evidence="8">Peptidoglycan-binding protein</fullName>
    </submittedName>
</protein>
<dbReference type="SUPFAM" id="SSF54001">
    <property type="entry name" value="Cysteine proteinases"/>
    <property type="match status" value="1"/>
</dbReference>
<dbReference type="Gene3D" id="3.90.1720.10">
    <property type="entry name" value="endopeptidase domain like (from Nostoc punctiforme)"/>
    <property type="match status" value="1"/>
</dbReference>
<feature type="domain" description="NlpC/P60" evidence="7">
    <location>
        <begin position="416"/>
        <end position="535"/>
    </location>
</feature>
<gene>
    <name evidence="8" type="ORF">H9704_06565</name>
</gene>
<name>A0A9D2N0H1_9FIRM</name>
<keyword evidence="6" id="KW-0732">Signal</keyword>
<dbReference type="GO" id="GO:0006508">
    <property type="term" value="P:proteolysis"/>
    <property type="evidence" value="ECO:0007669"/>
    <property type="project" value="UniProtKB-KW"/>
</dbReference>
<feature type="compositionally biased region" description="Low complexity" evidence="5">
    <location>
        <begin position="369"/>
        <end position="385"/>
    </location>
</feature>
<dbReference type="Pfam" id="PF00877">
    <property type="entry name" value="NLPC_P60"/>
    <property type="match status" value="1"/>
</dbReference>
<evidence type="ECO:0000256" key="3">
    <source>
        <dbReference type="ARBA" id="ARBA00022801"/>
    </source>
</evidence>